<comment type="caution">
    <text evidence="10">The sequence shown here is derived from an EMBL/GenBank/DDBJ whole genome shotgun (WGS) entry which is preliminary data.</text>
</comment>
<feature type="transmembrane region" description="Helical" evidence="8">
    <location>
        <begin position="24"/>
        <end position="47"/>
    </location>
</feature>
<dbReference type="PANTHER" id="PTHR37820:SF1">
    <property type="entry name" value="CELL DIVISION PROTEIN FTSQ"/>
    <property type="match status" value="1"/>
</dbReference>
<evidence type="ECO:0000256" key="5">
    <source>
        <dbReference type="ARBA" id="ARBA00022989"/>
    </source>
</evidence>
<dbReference type="Pfam" id="PF08478">
    <property type="entry name" value="POTRA_1"/>
    <property type="match status" value="1"/>
</dbReference>
<sequence>MKSGVYPGYNSYGGILARKKQRRFLLWLLVAVVIILALAGSVVYLLFFSPWMKITNIEINGLETVDSAAMYSMIESAKNETIYLTEVKPQSNILFFDTKALRNKILSDFPVIKEVNTSITFPHKLVVSIKERTPFGTWCFISECRYFDDSGVLWGQALRSSGSILLSIDDLRKSEEQIVTIDKNILEPIKKTIDGLNTIGIKIRKVEIPEGEIGDFTIYTFVGYKLLFNNSSDILGQVVILKILLDQKEKEFKPEYIDLRIDGRVYYK</sequence>
<proteinExistence type="predicted"/>
<keyword evidence="4 8" id="KW-0812">Transmembrane</keyword>
<reference evidence="10 11" key="1">
    <citation type="journal article" date="2016" name="Nat. Commun.">
        <title>Thousands of microbial genomes shed light on interconnected biogeochemical processes in an aquifer system.</title>
        <authorList>
            <person name="Anantharaman K."/>
            <person name="Brown C.T."/>
            <person name="Hug L.A."/>
            <person name="Sharon I."/>
            <person name="Castelle C.J."/>
            <person name="Probst A.J."/>
            <person name="Thomas B.C."/>
            <person name="Singh A."/>
            <person name="Wilkins M.J."/>
            <person name="Karaoz U."/>
            <person name="Brodie E.L."/>
            <person name="Williams K.H."/>
            <person name="Hubbard S.S."/>
            <person name="Banfield J.F."/>
        </authorList>
    </citation>
    <scope>NUCLEOTIDE SEQUENCE [LARGE SCALE GENOMIC DNA]</scope>
</reference>
<gene>
    <name evidence="10" type="ORF">A2817_01570</name>
</gene>
<evidence type="ECO:0000259" key="9">
    <source>
        <dbReference type="PROSITE" id="PS51779"/>
    </source>
</evidence>
<keyword evidence="7" id="KW-0131">Cell cycle</keyword>
<evidence type="ECO:0000256" key="7">
    <source>
        <dbReference type="ARBA" id="ARBA00023306"/>
    </source>
</evidence>
<dbReference type="EMBL" id="MGIZ01000007">
    <property type="protein sequence ID" value="OGM99903.1"/>
    <property type="molecule type" value="Genomic_DNA"/>
</dbReference>
<evidence type="ECO:0000256" key="1">
    <source>
        <dbReference type="ARBA" id="ARBA00004370"/>
    </source>
</evidence>
<evidence type="ECO:0000313" key="11">
    <source>
        <dbReference type="Proteomes" id="UP000177594"/>
    </source>
</evidence>
<comment type="subcellular location">
    <subcellularLocation>
        <location evidence="1">Membrane</location>
    </subcellularLocation>
</comment>
<dbReference type="InterPro" id="IPR034746">
    <property type="entry name" value="POTRA"/>
</dbReference>
<dbReference type="PROSITE" id="PS51779">
    <property type="entry name" value="POTRA"/>
    <property type="match status" value="1"/>
</dbReference>
<name>A0A1F8EGE6_9BACT</name>
<dbReference type="GO" id="GO:0005886">
    <property type="term" value="C:plasma membrane"/>
    <property type="evidence" value="ECO:0007669"/>
    <property type="project" value="TreeGrafter"/>
</dbReference>
<dbReference type="Proteomes" id="UP000177594">
    <property type="component" value="Unassembled WGS sequence"/>
</dbReference>
<keyword evidence="2" id="KW-1003">Cell membrane</keyword>
<evidence type="ECO:0000256" key="8">
    <source>
        <dbReference type="SAM" id="Phobius"/>
    </source>
</evidence>
<protein>
    <recommendedName>
        <fullName evidence="9">POTRA domain-containing protein</fullName>
    </recommendedName>
</protein>
<evidence type="ECO:0000256" key="3">
    <source>
        <dbReference type="ARBA" id="ARBA00022618"/>
    </source>
</evidence>
<dbReference type="Gene3D" id="3.10.20.310">
    <property type="entry name" value="membrane protein fhac"/>
    <property type="match status" value="1"/>
</dbReference>
<keyword evidence="5 8" id="KW-1133">Transmembrane helix</keyword>
<evidence type="ECO:0000256" key="6">
    <source>
        <dbReference type="ARBA" id="ARBA00023136"/>
    </source>
</evidence>
<dbReference type="PANTHER" id="PTHR37820">
    <property type="entry name" value="CELL DIVISION PROTEIN DIVIB"/>
    <property type="match status" value="1"/>
</dbReference>
<dbReference type="InterPro" id="IPR013685">
    <property type="entry name" value="POTRA_FtsQ_type"/>
</dbReference>
<feature type="domain" description="POTRA" evidence="9">
    <location>
        <begin position="52"/>
        <end position="132"/>
    </location>
</feature>
<evidence type="ECO:0000313" key="10">
    <source>
        <dbReference type="EMBL" id="OGM99903.1"/>
    </source>
</evidence>
<dbReference type="GO" id="GO:0051301">
    <property type="term" value="P:cell division"/>
    <property type="evidence" value="ECO:0007669"/>
    <property type="project" value="UniProtKB-KW"/>
</dbReference>
<organism evidence="10 11">
    <name type="scientific">Candidatus Yanofskybacteria bacterium RIFCSPHIGHO2_01_FULL_39_8b</name>
    <dbReference type="NCBI Taxonomy" id="1802659"/>
    <lineage>
        <taxon>Bacteria</taxon>
        <taxon>Candidatus Yanofskyibacteriota</taxon>
    </lineage>
</organism>
<evidence type="ECO:0000256" key="4">
    <source>
        <dbReference type="ARBA" id="ARBA00022692"/>
    </source>
</evidence>
<dbReference type="InterPro" id="IPR050487">
    <property type="entry name" value="FtsQ_DivIB"/>
</dbReference>
<keyword evidence="6 8" id="KW-0472">Membrane</keyword>
<accession>A0A1F8EGE6</accession>
<keyword evidence="3" id="KW-0132">Cell division</keyword>
<dbReference type="AlphaFoldDB" id="A0A1F8EGE6"/>
<evidence type="ECO:0000256" key="2">
    <source>
        <dbReference type="ARBA" id="ARBA00022475"/>
    </source>
</evidence>